<evidence type="ECO:0000313" key="2">
    <source>
        <dbReference type="EMBL" id="CAG8468402.1"/>
    </source>
</evidence>
<reference evidence="2" key="1">
    <citation type="submission" date="2021-06" db="EMBL/GenBank/DDBJ databases">
        <authorList>
            <person name="Kallberg Y."/>
            <person name="Tangrot J."/>
            <person name="Rosling A."/>
        </authorList>
    </citation>
    <scope>NUCLEOTIDE SEQUENCE</scope>
    <source>
        <strain evidence="2">87-6 pot B 2015</strain>
    </source>
</reference>
<evidence type="ECO:0000313" key="3">
    <source>
        <dbReference type="Proteomes" id="UP000789375"/>
    </source>
</evidence>
<protein>
    <submittedName>
        <fullName evidence="2">11885_t:CDS:1</fullName>
    </submittedName>
</protein>
<feature type="region of interest" description="Disordered" evidence="1">
    <location>
        <begin position="78"/>
        <end position="102"/>
    </location>
</feature>
<sequence length="102" mass="10848">MALLGITVEDEEFYTLAQEGAEVEVVVKDRKVICCGKEFKFELSLMEEKLIAAGGVTEMYQKYGSKLFRAAVAPEGGLSGGGCGSEASKGDGCGTDSRELAW</sequence>
<dbReference type="Proteomes" id="UP000789375">
    <property type="component" value="Unassembled WGS sequence"/>
</dbReference>
<evidence type="ECO:0000256" key="1">
    <source>
        <dbReference type="SAM" id="MobiDB-lite"/>
    </source>
</evidence>
<organism evidence="2 3">
    <name type="scientific">Funneliformis mosseae</name>
    <name type="common">Endomycorrhizal fungus</name>
    <name type="synonym">Glomus mosseae</name>
    <dbReference type="NCBI Taxonomy" id="27381"/>
    <lineage>
        <taxon>Eukaryota</taxon>
        <taxon>Fungi</taxon>
        <taxon>Fungi incertae sedis</taxon>
        <taxon>Mucoromycota</taxon>
        <taxon>Glomeromycotina</taxon>
        <taxon>Glomeromycetes</taxon>
        <taxon>Glomerales</taxon>
        <taxon>Glomeraceae</taxon>
        <taxon>Funneliformis</taxon>
    </lineage>
</organism>
<dbReference type="AlphaFoldDB" id="A0A9N8Z2Z8"/>
<comment type="caution">
    <text evidence="2">The sequence shown here is derived from an EMBL/GenBank/DDBJ whole genome shotgun (WGS) entry which is preliminary data.</text>
</comment>
<dbReference type="EMBL" id="CAJVPP010000312">
    <property type="protein sequence ID" value="CAG8468402.1"/>
    <property type="molecule type" value="Genomic_DNA"/>
</dbReference>
<name>A0A9N8Z2Z8_FUNMO</name>
<accession>A0A9N8Z2Z8</accession>
<gene>
    <name evidence="2" type="ORF">FMOSSE_LOCUS2391</name>
</gene>
<keyword evidence="3" id="KW-1185">Reference proteome</keyword>
<proteinExistence type="predicted"/>